<evidence type="ECO:0000313" key="1">
    <source>
        <dbReference type="EMBL" id="GAU48462.1"/>
    </source>
</evidence>
<sequence length="138" mass="15855">MVVISDHYDITKETMFDVTRLTSFLEKDASFLTPWSWDPKTSTKQNKYLSFHPESYFSYEEVIDASRKQKYVPDSEQKEDENKIIDGMTRKKAEIIFTSKVFSSTHVLQSSSNLFHDANAIAIAIATNSKSISSKKQK</sequence>
<dbReference type="OrthoDB" id="1751177at2759"/>
<dbReference type="AlphaFoldDB" id="A0A2Z6PFC2"/>
<keyword evidence="2" id="KW-1185">Reference proteome</keyword>
<name>A0A2Z6PFC2_TRISU</name>
<accession>A0A2Z6PFC2</accession>
<dbReference type="EMBL" id="DF974427">
    <property type="protein sequence ID" value="GAU48462.1"/>
    <property type="molecule type" value="Genomic_DNA"/>
</dbReference>
<reference evidence="2" key="1">
    <citation type="journal article" date="2017" name="Front. Plant Sci.">
        <title>Climate Clever Clovers: New Paradigm to Reduce the Environmental Footprint of Ruminants by Breeding Low Methanogenic Forages Utilizing Haplotype Variation.</title>
        <authorList>
            <person name="Kaur P."/>
            <person name="Appels R."/>
            <person name="Bayer P.E."/>
            <person name="Keeble-Gagnere G."/>
            <person name="Wang J."/>
            <person name="Hirakawa H."/>
            <person name="Shirasawa K."/>
            <person name="Vercoe P."/>
            <person name="Stefanova K."/>
            <person name="Durmic Z."/>
            <person name="Nichols P."/>
            <person name="Revell C."/>
            <person name="Isobe S.N."/>
            <person name="Edwards D."/>
            <person name="Erskine W."/>
        </authorList>
    </citation>
    <scope>NUCLEOTIDE SEQUENCE [LARGE SCALE GENOMIC DNA]</scope>
    <source>
        <strain evidence="2">cv. Daliak</strain>
    </source>
</reference>
<protein>
    <submittedName>
        <fullName evidence="1">Uncharacterized protein</fullName>
    </submittedName>
</protein>
<evidence type="ECO:0000313" key="2">
    <source>
        <dbReference type="Proteomes" id="UP000242715"/>
    </source>
</evidence>
<proteinExistence type="predicted"/>
<dbReference type="Proteomes" id="UP000242715">
    <property type="component" value="Unassembled WGS sequence"/>
</dbReference>
<organism evidence="1 2">
    <name type="scientific">Trifolium subterraneum</name>
    <name type="common">Subterranean clover</name>
    <dbReference type="NCBI Taxonomy" id="3900"/>
    <lineage>
        <taxon>Eukaryota</taxon>
        <taxon>Viridiplantae</taxon>
        <taxon>Streptophyta</taxon>
        <taxon>Embryophyta</taxon>
        <taxon>Tracheophyta</taxon>
        <taxon>Spermatophyta</taxon>
        <taxon>Magnoliopsida</taxon>
        <taxon>eudicotyledons</taxon>
        <taxon>Gunneridae</taxon>
        <taxon>Pentapetalae</taxon>
        <taxon>rosids</taxon>
        <taxon>fabids</taxon>
        <taxon>Fabales</taxon>
        <taxon>Fabaceae</taxon>
        <taxon>Papilionoideae</taxon>
        <taxon>50 kb inversion clade</taxon>
        <taxon>NPAAA clade</taxon>
        <taxon>Hologalegina</taxon>
        <taxon>IRL clade</taxon>
        <taxon>Trifolieae</taxon>
        <taxon>Trifolium</taxon>
    </lineage>
</organism>
<gene>
    <name evidence="1" type="ORF">TSUD_324120</name>
</gene>